<feature type="domain" description="FecR protein" evidence="2">
    <location>
        <begin position="118"/>
        <end position="210"/>
    </location>
</feature>
<dbReference type="PANTHER" id="PTHR30273:SF2">
    <property type="entry name" value="PROTEIN FECR"/>
    <property type="match status" value="1"/>
</dbReference>
<dbReference type="InterPro" id="IPR032508">
    <property type="entry name" value="FecR_C"/>
</dbReference>
<dbReference type="RefSeq" id="WP_013547437.1">
    <property type="nucleotide sequence ID" value="NC_014933.1"/>
</dbReference>
<dbReference type="PIRSF" id="PIRSF018266">
    <property type="entry name" value="FecR"/>
    <property type="match status" value="1"/>
</dbReference>
<evidence type="ECO:0000313" key="5">
    <source>
        <dbReference type="Proteomes" id="UP000008630"/>
    </source>
</evidence>
<evidence type="ECO:0000256" key="1">
    <source>
        <dbReference type="SAM" id="Phobius"/>
    </source>
</evidence>
<name>E6SPK2_BACT6</name>
<dbReference type="Pfam" id="PF16344">
    <property type="entry name" value="FecR_C"/>
    <property type="match status" value="1"/>
</dbReference>
<evidence type="ECO:0000259" key="2">
    <source>
        <dbReference type="Pfam" id="PF04773"/>
    </source>
</evidence>
<keyword evidence="5" id="KW-1185">Reference proteome</keyword>
<dbReference type="Gene3D" id="2.60.120.1440">
    <property type="match status" value="1"/>
</dbReference>
<feature type="domain" description="Protein FecR C-terminal" evidence="3">
    <location>
        <begin position="255"/>
        <end position="324"/>
    </location>
</feature>
<dbReference type="KEGG" id="bhl:Bache_1865"/>
<dbReference type="Gene3D" id="3.55.50.30">
    <property type="match status" value="1"/>
</dbReference>
<dbReference type="eggNOG" id="COG3712">
    <property type="taxonomic scope" value="Bacteria"/>
</dbReference>
<dbReference type="Pfam" id="PF04773">
    <property type="entry name" value="FecR"/>
    <property type="match status" value="1"/>
</dbReference>
<accession>E6SPK2</accession>
<gene>
    <name evidence="4" type="ordered locus">Bache_1865</name>
</gene>
<evidence type="ECO:0000313" key="4">
    <source>
        <dbReference type="EMBL" id="ADV43843.1"/>
    </source>
</evidence>
<dbReference type="GO" id="GO:0016989">
    <property type="term" value="F:sigma factor antagonist activity"/>
    <property type="evidence" value="ECO:0007669"/>
    <property type="project" value="TreeGrafter"/>
</dbReference>
<dbReference type="OrthoDB" id="783402at2"/>
<dbReference type="PATRIC" id="fig|693979.3.peg.1969"/>
<protein>
    <submittedName>
        <fullName evidence="4">Anti-FecI sigma factor, FecR</fullName>
    </submittedName>
</protein>
<proteinExistence type="predicted"/>
<dbReference type="EMBL" id="CP002352">
    <property type="protein sequence ID" value="ADV43843.1"/>
    <property type="molecule type" value="Genomic_DNA"/>
</dbReference>
<dbReference type="Proteomes" id="UP000008630">
    <property type="component" value="Chromosome"/>
</dbReference>
<keyword evidence="1" id="KW-0812">Transmembrane</keyword>
<keyword evidence="1" id="KW-1133">Transmembrane helix</keyword>
<keyword evidence="1" id="KW-0472">Membrane</keyword>
<sequence length="330" mass="37712">MKDYVRKIIYLFAASRHGRKLNEEIHWWLVDARHADEKEAALSDLWEKTEEKADESTWLSLSKVYGRLEYKKRHTAAPVLRRLWKYAAAVVLLIVSVSTTFFLTKNAYSEVAMVECFTSAGDMKTIELPDGSIVQTNSGTLLLYPETFKGDTRTVYLMGEANFKVKKNSRQPFIVRSGTMAVTALGTEFNIFAYPENDKMIATLIHGKVKVDCNNGAESYILNPAQQVIYHLGSKQSTLGETDLEDVTAWQRGMYVFRGSTIKDIFSALERRYAVTFQYNASSFNEDKYNFRFREKSEITDVMTIIEAVVGGFTYKIEGDICYIKSTRKK</sequence>
<organism evidence="4 5">
    <name type="scientific">Bacteroides helcogenes (strain ATCC 35417 / DSM 20613 / JCM 6297 / CCUG 15421 / P 36-108)</name>
    <dbReference type="NCBI Taxonomy" id="693979"/>
    <lineage>
        <taxon>Bacteria</taxon>
        <taxon>Pseudomonadati</taxon>
        <taxon>Bacteroidota</taxon>
        <taxon>Bacteroidia</taxon>
        <taxon>Bacteroidales</taxon>
        <taxon>Bacteroidaceae</taxon>
        <taxon>Bacteroides</taxon>
    </lineage>
</organism>
<dbReference type="InterPro" id="IPR006860">
    <property type="entry name" value="FecR"/>
</dbReference>
<evidence type="ECO:0000259" key="3">
    <source>
        <dbReference type="Pfam" id="PF16344"/>
    </source>
</evidence>
<reference key="1">
    <citation type="submission" date="2010-11" db="EMBL/GenBank/DDBJ databases">
        <title>The complete genome of Bacteroides helcogenes P 36-108.</title>
        <authorList>
            <consortium name="US DOE Joint Genome Institute (JGI-PGF)"/>
            <person name="Lucas S."/>
            <person name="Copeland A."/>
            <person name="Lapidus A."/>
            <person name="Bruce D."/>
            <person name="Goodwin L."/>
            <person name="Pitluck S."/>
            <person name="Kyrpides N."/>
            <person name="Mavromatis K."/>
            <person name="Ivanova N."/>
            <person name="Zeytun A."/>
            <person name="Brettin T."/>
            <person name="Detter J.C."/>
            <person name="Tapia R."/>
            <person name="Han C."/>
            <person name="Land M."/>
            <person name="Hauser L."/>
            <person name="Markowitz V."/>
            <person name="Cheng J.-F."/>
            <person name="Hugenholtz P."/>
            <person name="Woyke T."/>
            <person name="Wu D."/>
            <person name="Gronow S."/>
            <person name="Wellnitz S."/>
            <person name="Brambilla E."/>
            <person name="Klenk H.-P."/>
            <person name="Eisen J.A."/>
        </authorList>
    </citation>
    <scope>NUCLEOTIDE SEQUENCE</scope>
    <source>
        <strain>P 36-108</strain>
    </source>
</reference>
<reference evidence="4 5" key="2">
    <citation type="journal article" date="2011" name="Stand. Genomic Sci.">
        <title>Complete genome sequence of Bacteroides helcogenes type strain (P 36-108).</title>
        <authorList>
            <person name="Pati A."/>
            <person name="Gronow S."/>
            <person name="Zeytun A."/>
            <person name="Lapidus A."/>
            <person name="Nolan M."/>
            <person name="Hammon N."/>
            <person name="Deshpande S."/>
            <person name="Cheng J.F."/>
            <person name="Tapia R."/>
            <person name="Han C."/>
            <person name="Goodwin L."/>
            <person name="Pitluck S."/>
            <person name="Liolios K."/>
            <person name="Pagani I."/>
            <person name="Ivanova N."/>
            <person name="Mavromatis K."/>
            <person name="Chen A."/>
            <person name="Palaniappan K."/>
            <person name="Land M."/>
            <person name="Hauser L."/>
            <person name="Chang Y.J."/>
            <person name="Jeffries C.D."/>
            <person name="Detter J.C."/>
            <person name="Brambilla E."/>
            <person name="Rohde M."/>
            <person name="Goker M."/>
            <person name="Woyke T."/>
            <person name="Bristow J."/>
            <person name="Eisen J.A."/>
            <person name="Markowitz V."/>
            <person name="Hugenholtz P."/>
            <person name="Kyrpides N.C."/>
            <person name="Klenk H.P."/>
            <person name="Lucas S."/>
        </authorList>
    </citation>
    <scope>NUCLEOTIDE SEQUENCE [LARGE SCALE GENOMIC DNA]</scope>
    <source>
        <strain evidence="5">ATCC 35417 / DSM 20613 / JCM 6297 / CCUG 15421 / P 36-108</strain>
    </source>
</reference>
<dbReference type="FunFam" id="2.60.120.1440:FF:000001">
    <property type="entry name" value="Putative anti-sigma factor"/>
    <property type="match status" value="1"/>
</dbReference>
<dbReference type="AlphaFoldDB" id="E6SPK2"/>
<dbReference type="PANTHER" id="PTHR30273">
    <property type="entry name" value="PERIPLASMIC SIGNAL SENSOR AND SIGMA FACTOR ACTIVATOR FECR-RELATED"/>
    <property type="match status" value="1"/>
</dbReference>
<dbReference type="HOGENOM" id="CLU_050192_2_2_10"/>
<dbReference type="STRING" id="693979.Bache_1865"/>
<feature type="transmembrane region" description="Helical" evidence="1">
    <location>
        <begin position="83"/>
        <end position="103"/>
    </location>
</feature>
<dbReference type="InterPro" id="IPR012373">
    <property type="entry name" value="Ferrdict_sens_TM"/>
</dbReference>